<sequence>MTASKINQTAVGTIPLPNTFELNTHLKLLDAIVSLKNGIIDQAEEHGMEGAQAWDHFCHEGAAKFLDWSEDIEISKKTITVPPLDILMIWHSFMLNTNDYARFDKQSMRGRLAGRGIDWNDLSFKLDSNYDEILDTLASWDESVKTPRSPTPRDLSAITDFDMVAAVQRQLKFAEKMHDAQWRHKPTRDDFLESAVARYEEFFTLIAENPDVCLTPTLAIDLVCLYESYSRHMTNGRLVSHDDTVDESSLEQASLVTEKLYFEKYGVPYKPWIRGGRTDAAVAPGDPPSCSGSSD</sequence>
<reference evidence="1 2" key="1">
    <citation type="journal article" date="2024" name="IMA Fungus">
        <title>IMA Genome - F19 : A genome assembly and annotation guide to empower mycologists, including annotated draft genome sequences of Ceratocystis pirilliformis, Diaporthe australafricana, Fusarium ophioides, Paecilomyces lecythidis, and Sporothrix stenoceras.</title>
        <authorList>
            <person name="Aylward J."/>
            <person name="Wilson A.M."/>
            <person name="Visagie C.M."/>
            <person name="Spraker J."/>
            <person name="Barnes I."/>
            <person name="Buitendag C."/>
            <person name="Ceriani C."/>
            <person name="Del Mar Angel L."/>
            <person name="du Plessis D."/>
            <person name="Fuchs T."/>
            <person name="Gasser K."/>
            <person name="Kramer D."/>
            <person name="Li W."/>
            <person name="Munsamy K."/>
            <person name="Piso A."/>
            <person name="Price J.L."/>
            <person name="Sonnekus B."/>
            <person name="Thomas C."/>
            <person name="van der Nest A."/>
            <person name="van Dijk A."/>
            <person name="van Heerden A."/>
            <person name="van Vuuren N."/>
            <person name="Yilmaz N."/>
            <person name="Duong T.A."/>
            <person name="van der Merwe N.A."/>
            <person name="Wingfield M.J."/>
            <person name="Wingfield B.D."/>
        </authorList>
    </citation>
    <scope>NUCLEOTIDE SEQUENCE [LARGE SCALE GENOMIC DNA]</scope>
    <source>
        <strain evidence="1 2">CMW 18300</strain>
    </source>
</reference>
<name>A0ABR3W5Z6_9PEZI</name>
<dbReference type="InterPro" id="IPR009836">
    <property type="entry name" value="GRDP-like"/>
</dbReference>
<organism evidence="1 2">
    <name type="scientific">Diaporthe australafricana</name>
    <dbReference type="NCBI Taxonomy" id="127596"/>
    <lineage>
        <taxon>Eukaryota</taxon>
        <taxon>Fungi</taxon>
        <taxon>Dikarya</taxon>
        <taxon>Ascomycota</taxon>
        <taxon>Pezizomycotina</taxon>
        <taxon>Sordariomycetes</taxon>
        <taxon>Sordariomycetidae</taxon>
        <taxon>Diaporthales</taxon>
        <taxon>Diaporthaceae</taxon>
        <taxon>Diaporthe</taxon>
    </lineage>
</organism>
<keyword evidence="2" id="KW-1185">Reference proteome</keyword>
<dbReference type="Pfam" id="PF07173">
    <property type="entry name" value="GRDP-like"/>
    <property type="match status" value="1"/>
</dbReference>
<gene>
    <name evidence="1" type="ORF">Daus18300_011542</name>
</gene>
<evidence type="ECO:0000313" key="1">
    <source>
        <dbReference type="EMBL" id="KAL1854044.1"/>
    </source>
</evidence>
<dbReference type="Proteomes" id="UP001583177">
    <property type="component" value="Unassembled WGS sequence"/>
</dbReference>
<accession>A0ABR3W5Z6</accession>
<proteinExistence type="predicted"/>
<evidence type="ECO:0000313" key="2">
    <source>
        <dbReference type="Proteomes" id="UP001583177"/>
    </source>
</evidence>
<comment type="caution">
    <text evidence="1">The sequence shown here is derived from an EMBL/GenBank/DDBJ whole genome shotgun (WGS) entry which is preliminary data.</text>
</comment>
<dbReference type="EMBL" id="JAWRVE010000142">
    <property type="protein sequence ID" value="KAL1854044.1"/>
    <property type="molecule type" value="Genomic_DNA"/>
</dbReference>
<protein>
    <submittedName>
        <fullName evidence="1">Uncharacterized protein</fullName>
    </submittedName>
</protein>
<dbReference type="PANTHER" id="PTHR34365">
    <property type="entry name" value="ENOLASE (DUF1399)"/>
    <property type="match status" value="1"/>
</dbReference>
<dbReference type="PANTHER" id="PTHR34365:SF7">
    <property type="entry name" value="GLYCINE-RICH DOMAIN-CONTAINING PROTEIN 1"/>
    <property type="match status" value="1"/>
</dbReference>